<gene>
    <name evidence="1" type="ORF">DPMN_134167</name>
</gene>
<name>A0A9D4FZD4_DREPO</name>
<accession>A0A9D4FZD4</accession>
<organism evidence="1 2">
    <name type="scientific">Dreissena polymorpha</name>
    <name type="common">Zebra mussel</name>
    <name type="synonym">Mytilus polymorpha</name>
    <dbReference type="NCBI Taxonomy" id="45954"/>
    <lineage>
        <taxon>Eukaryota</taxon>
        <taxon>Metazoa</taxon>
        <taxon>Spiralia</taxon>
        <taxon>Lophotrochozoa</taxon>
        <taxon>Mollusca</taxon>
        <taxon>Bivalvia</taxon>
        <taxon>Autobranchia</taxon>
        <taxon>Heteroconchia</taxon>
        <taxon>Euheterodonta</taxon>
        <taxon>Imparidentia</taxon>
        <taxon>Neoheterodontei</taxon>
        <taxon>Myida</taxon>
        <taxon>Dreissenoidea</taxon>
        <taxon>Dreissenidae</taxon>
        <taxon>Dreissena</taxon>
    </lineage>
</organism>
<reference evidence="1" key="1">
    <citation type="journal article" date="2019" name="bioRxiv">
        <title>The Genome of the Zebra Mussel, Dreissena polymorpha: A Resource for Invasive Species Research.</title>
        <authorList>
            <person name="McCartney M.A."/>
            <person name="Auch B."/>
            <person name="Kono T."/>
            <person name="Mallez S."/>
            <person name="Zhang Y."/>
            <person name="Obille A."/>
            <person name="Becker A."/>
            <person name="Abrahante J.E."/>
            <person name="Garbe J."/>
            <person name="Badalamenti J.P."/>
            <person name="Herman A."/>
            <person name="Mangelson H."/>
            <person name="Liachko I."/>
            <person name="Sullivan S."/>
            <person name="Sone E.D."/>
            <person name="Koren S."/>
            <person name="Silverstein K.A.T."/>
            <person name="Beckman K.B."/>
            <person name="Gohl D.M."/>
        </authorList>
    </citation>
    <scope>NUCLEOTIDE SEQUENCE</scope>
    <source>
        <strain evidence="1">Duluth1</strain>
        <tissue evidence="1">Whole animal</tissue>
    </source>
</reference>
<proteinExistence type="predicted"/>
<sequence>MWTTAFVRYVAVYTHKFPFQAPALMTYMTNVRDLAQKRPVLAFYVYDQQFRMVRENGLHPWDSLHLDNWLLASTQAPTSSPFPFPQSGENNFRFPRQPFYASNYSSNQSHICGYSKGDQPATRCSFSSKEEVRATNISQPPKINTTYLSVSADSTTPVNIQALEPYLSGYAEAEIIIQGFTTGFHLGFIGPRKPSFASNLKSCRTNPSAVRDKLQK</sequence>
<evidence type="ECO:0000313" key="2">
    <source>
        <dbReference type="Proteomes" id="UP000828390"/>
    </source>
</evidence>
<protein>
    <submittedName>
        <fullName evidence="1">Uncharacterized protein</fullName>
    </submittedName>
</protein>
<dbReference type="AlphaFoldDB" id="A0A9D4FZD4"/>
<comment type="caution">
    <text evidence="1">The sequence shown here is derived from an EMBL/GenBank/DDBJ whole genome shotgun (WGS) entry which is preliminary data.</text>
</comment>
<reference evidence="1" key="2">
    <citation type="submission" date="2020-11" db="EMBL/GenBank/DDBJ databases">
        <authorList>
            <person name="McCartney M.A."/>
            <person name="Auch B."/>
            <person name="Kono T."/>
            <person name="Mallez S."/>
            <person name="Becker A."/>
            <person name="Gohl D.M."/>
            <person name="Silverstein K.A.T."/>
            <person name="Koren S."/>
            <person name="Bechman K.B."/>
            <person name="Herman A."/>
            <person name="Abrahante J.E."/>
            <person name="Garbe J."/>
        </authorList>
    </citation>
    <scope>NUCLEOTIDE SEQUENCE</scope>
    <source>
        <strain evidence="1">Duluth1</strain>
        <tissue evidence="1">Whole animal</tissue>
    </source>
</reference>
<keyword evidence="2" id="KW-1185">Reference proteome</keyword>
<dbReference type="Proteomes" id="UP000828390">
    <property type="component" value="Unassembled WGS sequence"/>
</dbReference>
<evidence type="ECO:0000313" key="1">
    <source>
        <dbReference type="EMBL" id="KAH3805858.1"/>
    </source>
</evidence>
<dbReference type="EMBL" id="JAIWYP010000006">
    <property type="protein sequence ID" value="KAH3805858.1"/>
    <property type="molecule type" value="Genomic_DNA"/>
</dbReference>